<evidence type="ECO:0000313" key="2">
    <source>
        <dbReference type="Proteomes" id="UP001153050"/>
    </source>
</evidence>
<name>A0ABN8JBN5_9HYPH</name>
<comment type="caution">
    <text evidence="1">The sequence shown here is derived from an EMBL/GenBank/DDBJ whole genome shotgun (WGS) entry which is preliminary data.</text>
</comment>
<organism evidence="1 2">
    <name type="scientific">Mesorhizobium escarrei</name>
    <dbReference type="NCBI Taxonomy" id="666018"/>
    <lineage>
        <taxon>Bacteria</taxon>
        <taxon>Pseudomonadati</taxon>
        <taxon>Pseudomonadota</taxon>
        <taxon>Alphaproteobacteria</taxon>
        <taxon>Hyphomicrobiales</taxon>
        <taxon>Phyllobacteriaceae</taxon>
        <taxon>Mesorhizobium</taxon>
    </lineage>
</organism>
<protein>
    <submittedName>
        <fullName evidence="1">Uncharacterized protein</fullName>
    </submittedName>
</protein>
<gene>
    <name evidence="1" type="ORF">MES5069_100006</name>
</gene>
<accession>A0ABN8JBN5</accession>
<sequence length="67" mass="7663">MSQLPNEQFARRLLEKIAEAITEIEVSNSFTLATAGQLITIEDAIWPETRVAVWQFIETVWEARRGS</sequence>
<dbReference type="EMBL" id="CAKXZT010000002">
    <property type="protein sequence ID" value="CAH2395143.1"/>
    <property type="molecule type" value="Genomic_DNA"/>
</dbReference>
<reference evidence="1 2" key="1">
    <citation type="submission" date="2022-03" db="EMBL/GenBank/DDBJ databases">
        <authorList>
            <person name="Brunel B."/>
        </authorList>
    </citation>
    <scope>NUCLEOTIDE SEQUENCE [LARGE SCALE GENOMIC DNA]</scope>
    <source>
        <strain evidence="1">STM5069sample</strain>
    </source>
</reference>
<dbReference type="Proteomes" id="UP001153050">
    <property type="component" value="Unassembled WGS sequence"/>
</dbReference>
<dbReference type="RefSeq" id="WP_254016379.1">
    <property type="nucleotide sequence ID" value="NZ_CAKXZT010000002.1"/>
</dbReference>
<evidence type="ECO:0000313" key="1">
    <source>
        <dbReference type="EMBL" id="CAH2395143.1"/>
    </source>
</evidence>
<proteinExistence type="predicted"/>
<keyword evidence="2" id="KW-1185">Reference proteome</keyword>